<organism evidence="7 8">
    <name type="scientific">Linderina pennispora</name>
    <dbReference type="NCBI Taxonomy" id="61395"/>
    <lineage>
        <taxon>Eukaryota</taxon>
        <taxon>Fungi</taxon>
        <taxon>Fungi incertae sedis</taxon>
        <taxon>Zoopagomycota</taxon>
        <taxon>Kickxellomycotina</taxon>
        <taxon>Kickxellomycetes</taxon>
        <taxon>Kickxellales</taxon>
        <taxon>Kickxellaceae</taxon>
        <taxon>Linderina</taxon>
    </lineage>
</organism>
<dbReference type="PROSITE" id="PS51748">
    <property type="entry name" value="HEXOKINASE_2"/>
    <property type="match status" value="1"/>
</dbReference>
<comment type="pathway">
    <text evidence="1">Carbohydrate degradation; glycolysis; D-glyceraldehyde 3-phosphate and glycerone phosphate from D-glucose: step 1/4.</text>
</comment>
<protein>
    <recommendedName>
        <fullName evidence="5">Phosphotransferase</fullName>
        <ecNumber evidence="5">2.7.1.-</ecNumber>
    </recommendedName>
</protein>
<dbReference type="EC" id="2.7.1.-" evidence="5"/>
<evidence type="ECO:0000313" key="7">
    <source>
        <dbReference type="EMBL" id="ORX67046.1"/>
    </source>
</evidence>
<dbReference type="InterPro" id="IPR022673">
    <property type="entry name" value="Hexokinase_C"/>
</dbReference>
<evidence type="ECO:0000313" key="8">
    <source>
        <dbReference type="Proteomes" id="UP000193922"/>
    </source>
</evidence>
<proteinExistence type="inferred from homology"/>
<evidence type="ECO:0000259" key="6">
    <source>
        <dbReference type="Pfam" id="PF03727"/>
    </source>
</evidence>
<dbReference type="STRING" id="61395.A0A1Y1W1E5"/>
<dbReference type="GO" id="GO:0006096">
    <property type="term" value="P:glycolytic process"/>
    <property type="evidence" value="ECO:0007669"/>
    <property type="project" value="UniProtKB-KW"/>
</dbReference>
<dbReference type="PANTHER" id="PTHR19443:SF16">
    <property type="entry name" value="HEXOKINASE TYPE 1-RELATED"/>
    <property type="match status" value="1"/>
</dbReference>
<evidence type="ECO:0000256" key="3">
    <source>
        <dbReference type="ARBA" id="ARBA00023152"/>
    </source>
</evidence>
<dbReference type="SUPFAM" id="SSF53067">
    <property type="entry name" value="Actin-like ATPase domain"/>
    <property type="match status" value="2"/>
</dbReference>
<sequence length="346" mass="37398">MSPSPVNTDKLPTGTALSLAIESSGRRVRISSVTFSADSTISSTQTQVLMPAANVSQSAQALFEYISLAIAEFIINHDLETEAYANALPLGFTIGFPVTNSCVDEATKEDSLDLHSLNVAQMLASAAVRHHLPASDEVAINTELGRFGSSSGALPQTMWDRRIDRESRNPGHQAFEKLVADQYLGELVRNLITDFMDMHLLFRVNCNAQKISTEYAFYTAYIGHIMDDESPELPSVSGIFDAEFGIATSLADRQIIRALCEIVAARASRLSGAALAALVLKSNAAVDCASIALSGALFDMNHKVYEHTIATLQEQLTMRASATQPNVCFQRRNSDLLGAAVNAIRV</sequence>
<keyword evidence="5" id="KW-0067">ATP-binding</keyword>
<dbReference type="GO" id="GO:0005524">
    <property type="term" value="F:ATP binding"/>
    <property type="evidence" value="ECO:0007669"/>
    <property type="project" value="UniProtKB-UniRule"/>
</dbReference>
<evidence type="ECO:0000256" key="1">
    <source>
        <dbReference type="ARBA" id="ARBA00004888"/>
    </source>
</evidence>
<reference evidence="7 8" key="1">
    <citation type="submission" date="2016-07" db="EMBL/GenBank/DDBJ databases">
        <title>Pervasive Adenine N6-methylation of Active Genes in Fungi.</title>
        <authorList>
            <consortium name="DOE Joint Genome Institute"/>
            <person name="Mondo S.J."/>
            <person name="Dannebaum R.O."/>
            <person name="Kuo R.C."/>
            <person name="Labutti K."/>
            <person name="Haridas S."/>
            <person name="Kuo A."/>
            <person name="Salamov A."/>
            <person name="Ahrendt S.R."/>
            <person name="Lipzen A."/>
            <person name="Sullivan W."/>
            <person name="Andreopoulos W.B."/>
            <person name="Clum A."/>
            <person name="Lindquist E."/>
            <person name="Daum C."/>
            <person name="Ramamoorthy G.K."/>
            <person name="Gryganskyi A."/>
            <person name="Culley D."/>
            <person name="Magnuson J.K."/>
            <person name="James T.Y."/>
            <person name="O'Malley M.A."/>
            <person name="Stajich J.E."/>
            <person name="Spatafora J.W."/>
            <person name="Visel A."/>
            <person name="Grigoriev I.V."/>
        </authorList>
    </citation>
    <scope>NUCLEOTIDE SEQUENCE [LARGE SCALE GENOMIC DNA]</scope>
    <source>
        <strain evidence="7 8">ATCC 12442</strain>
    </source>
</reference>
<gene>
    <name evidence="7" type="ORF">DL89DRAFT_285718</name>
</gene>
<comment type="similarity">
    <text evidence="5">Belongs to the hexokinase family.</text>
</comment>
<keyword evidence="5" id="KW-0418">Kinase</keyword>
<dbReference type="GO" id="GO:0008865">
    <property type="term" value="F:fructokinase activity"/>
    <property type="evidence" value="ECO:0007669"/>
    <property type="project" value="TreeGrafter"/>
</dbReference>
<dbReference type="Proteomes" id="UP000193922">
    <property type="component" value="Unassembled WGS sequence"/>
</dbReference>
<dbReference type="GO" id="GO:0005829">
    <property type="term" value="C:cytosol"/>
    <property type="evidence" value="ECO:0007669"/>
    <property type="project" value="TreeGrafter"/>
</dbReference>
<evidence type="ECO:0000256" key="4">
    <source>
        <dbReference type="ARBA" id="ARBA00044613"/>
    </source>
</evidence>
<comment type="catalytic activity">
    <reaction evidence="4">
        <text>a D-hexose + ATP = a D-hexose 6-phosphate + ADP + H(+)</text>
        <dbReference type="Rhea" id="RHEA:22740"/>
        <dbReference type="ChEBI" id="CHEBI:4194"/>
        <dbReference type="ChEBI" id="CHEBI:15378"/>
        <dbReference type="ChEBI" id="CHEBI:30616"/>
        <dbReference type="ChEBI" id="CHEBI:229467"/>
        <dbReference type="ChEBI" id="CHEBI:456216"/>
        <dbReference type="EC" id="2.7.1.1"/>
    </reaction>
    <physiologicalReaction direction="left-to-right" evidence="4">
        <dbReference type="Rhea" id="RHEA:22741"/>
    </physiologicalReaction>
</comment>
<dbReference type="GO" id="GO:0001678">
    <property type="term" value="P:intracellular glucose homeostasis"/>
    <property type="evidence" value="ECO:0007669"/>
    <property type="project" value="InterPro"/>
</dbReference>
<dbReference type="RefSeq" id="XP_040740968.1">
    <property type="nucleotide sequence ID" value="XM_040889834.1"/>
</dbReference>
<accession>A0A1Y1W1E5</accession>
<evidence type="ECO:0000256" key="5">
    <source>
        <dbReference type="RuleBase" id="RU362007"/>
    </source>
</evidence>
<dbReference type="Pfam" id="PF03727">
    <property type="entry name" value="Hexokinase_2"/>
    <property type="match status" value="1"/>
</dbReference>
<dbReference type="InterPro" id="IPR043129">
    <property type="entry name" value="ATPase_NBD"/>
</dbReference>
<dbReference type="GO" id="GO:0005739">
    <property type="term" value="C:mitochondrion"/>
    <property type="evidence" value="ECO:0007669"/>
    <property type="project" value="TreeGrafter"/>
</dbReference>
<comment type="pathway">
    <text evidence="2">Carbohydrate metabolism; hexose metabolism.</text>
</comment>
<keyword evidence="8" id="KW-1185">Reference proteome</keyword>
<dbReference type="GeneID" id="63806482"/>
<dbReference type="GO" id="GO:0005536">
    <property type="term" value="F:D-glucose binding"/>
    <property type="evidence" value="ECO:0007669"/>
    <property type="project" value="InterPro"/>
</dbReference>
<keyword evidence="3 5" id="KW-0324">Glycolysis</keyword>
<feature type="domain" description="Hexokinase C-terminal" evidence="6">
    <location>
        <begin position="119"/>
        <end position="343"/>
    </location>
</feature>
<comment type="caution">
    <text evidence="7">The sequence shown here is derived from an EMBL/GenBank/DDBJ whole genome shotgun (WGS) entry which is preliminary data.</text>
</comment>
<keyword evidence="5" id="KW-0808">Transferase</keyword>
<dbReference type="OrthoDB" id="419537at2759"/>
<name>A0A1Y1W1E5_9FUNG</name>
<dbReference type="GO" id="GO:0006006">
    <property type="term" value="P:glucose metabolic process"/>
    <property type="evidence" value="ECO:0007669"/>
    <property type="project" value="TreeGrafter"/>
</dbReference>
<dbReference type="AlphaFoldDB" id="A0A1Y1W1E5"/>
<dbReference type="Gene3D" id="3.40.367.20">
    <property type="match status" value="1"/>
</dbReference>
<evidence type="ECO:0000256" key="2">
    <source>
        <dbReference type="ARBA" id="ARBA00005028"/>
    </source>
</evidence>
<dbReference type="GO" id="GO:0004340">
    <property type="term" value="F:glucokinase activity"/>
    <property type="evidence" value="ECO:0007669"/>
    <property type="project" value="TreeGrafter"/>
</dbReference>
<dbReference type="PANTHER" id="PTHR19443">
    <property type="entry name" value="HEXOKINASE"/>
    <property type="match status" value="1"/>
</dbReference>
<keyword evidence="5" id="KW-0547">Nucleotide-binding</keyword>
<dbReference type="InterPro" id="IPR001312">
    <property type="entry name" value="Hexokinase"/>
</dbReference>
<dbReference type="Gene3D" id="3.30.420.40">
    <property type="match status" value="2"/>
</dbReference>
<dbReference type="EMBL" id="MCFD01000013">
    <property type="protein sequence ID" value="ORX67046.1"/>
    <property type="molecule type" value="Genomic_DNA"/>
</dbReference>